<dbReference type="RefSeq" id="XP_051249490.1">
    <property type="nucleotide sequence ID" value="XM_051393530.1"/>
</dbReference>
<feature type="compositionally biased region" description="Polar residues" evidence="1">
    <location>
        <begin position="397"/>
        <end position="406"/>
    </location>
</feature>
<dbReference type="Proteomes" id="UP000694389">
    <property type="component" value="Unassembled WGS sequence"/>
</dbReference>
<gene>
    <name evidence="5" type="primary">LOC127359599</name>
</gene>
<keyword evidence="6" id="KW-1185">Reference proteome</keyword>
<evidence type="ECO:0000313" key="5">
    <source>
        <dbReference type="Ensembl" id="ENSDLAP00005035064.2"/>
    </source>
</evidence>
<feature type="signal peptide" evidence="2">
    <location>
        <begin position="1"/>
        <end position="25"/>
    </location>
</feature>
<evidence type="ECO:0000259" key="4">
    <source>
        <dbReference type="SMART" id="SM00892"/>
    </source>
</evidence>
<evidence type="ECO:0000256" key="2">
    <source>
        <dbReference type="SAM" id="SignalP"/>
    </source>
</evidence>
<dbReference type="SMART" id="SM00892">
    <property type="entry name" value="Endonuclease_NS"/>
    <property type="match status" value="1"/>
</dbReference>
<evidence type="ECO:0000259" key="3">
    <source>
        <dbReference type="SMART" id="SM00477"/>
    </source>
</evidence>
<evidence type="ECO:0000256" key="1">
    <source>
        <dbReference type="SAM" id="MobiDB-lite"/>
    </source>
</evidence>
<reference evidence="5" key="1">
    <citation type="submission" date="2025-08" db="UniProtKB">
        <authorList>
            <consortium name="Ensembl"/>
        </authorList>
    </citation>
    <scope>IDENTIFICATION</scope>
</reference>
<feature type="compositionally biased region" description="Low complexity" evidence="1">
    <location>
        <begin position="407"/>
        <end position="556"/>
    </location>
</feature>
<feature type="chain" id="PRO_5035836140" description="Endonuclease domain-containing 1 protein" evidence="2">
    <location>
        <begin position="26"/>
        <end position="575"/>
    </location>
</feature>
<dbReference type="InterPro" id="IPR020821">
    <property type="entry name" value="ENPP1-3/EXOG-like_nuc-like"/>
</dbReference>
<dbReference type="InterPro" id="IPR044929">
    <property type="entry name" value="DNA/RNA_non-sp_Endonuclease_sf"/>
</dbReference>
<dbReference type="OMA" id="MWISSAH"/>
<dbReference type="Pfam" id="PF01223">
    <property type="entry name" value="Endonuclease_NS"/>
    <property type="match status" value="1"/>
</dbReference>
<dbReference type="RefSeq" id="XP_051249495.1">
    <property type="nucleotide sequence ID" value="XM_051393535.1"/>
</dbReference>
<dbReference type="PANTHER" id="PTHR21472">
    <property type="entry name" value="ENDONUCLEASE DOMAIN-CONTAINING 1 PROTEIN ENDOD1"/>
    <property type="match status" value="1"/>
</dbReference>
<feature type="compositionally biased region" description="Basic and acidic residues" evidence="1">
    <location>
        <begin position="564"/>
        <end position="575"/>
    </location>
</feature>
<accession>A0A8C4H037</accession>
<dbReference type="OrthoDB" id="69221at2759"/>
<feature type="domain" description="ENPP1-3/EXOG-like endonuclease/phosphodiesterase" evidence="3">
    <location>
        <begin position="71"/>
        <end position="276"/>
    </location>
</feature>
<dbReference type="Ensembl" id="ENSDLAT00005037399.2">
    <property type="protein sequence ID" value="ENSDLAP00005035064.2"/>
    <property type="gene ID" value="ENSDLAG00005015622.2"/>
</dbReference>
<dbReference type="InterPro" id="IPR044925">
    <property type="entry name" value="His-Me_finger_sf"/>
</dbReference>
<feature type="compositionally biased region" description="Low complexity" evidence="1">
    <location>
        <begin position="311"/>
        <end position="396"/>
    </location>
</feature>
<dbReference type="InterPro" id="IPR001604">
    <property type="entry name" value="Endo_G_ENPP1-like_dom"/>
</dbReference>
<dbReference type="SMART" id="SM00477">
    <property type="entry name" value="NUC"/>
    <property type="match status" value="1"/>
</dbReference>
<name>A0A8C4H037_DICLA</name>
<dbReference type="GO" id="GO:0046872">
    <property type="term" value="F:metal ion binding"/>
    <property type="evidence" value="ECO:0007669"/>
    <property type="project" value="InterPro"/>
</dbReference>
<evidence type="ECO:0008006" key="7">
    <source>
        <dbReference type="Google" id="ProtNLM"/>
    </source>
</evidence>
<keyword evidence="2" id="KW-0732">Signal</keyword>
<dbReference type="GO" id="GO:0003676">
    <property type="term" value="F:nucleic acid binding"/>
    <property type="evidence" value="ECO:0007669"/>
    <property type="project" value="InterPro"/>
</dbReference>
<protein>
    <recommendedName>
        <fullName evidence="7">Endonuclease domain-containing 1 protein</fullName>
    </recommendedName>
</protein>
<dbReference type="RefSeq" id="XP_051249494.1">
    <property type="nucleotide sequence ID" value="XM_051393534.1"/>
</dbReference>
<dbReference type="RefSeq" id="XP_051249492.1">
    <property type="nucleotide sequence ID" value="XM_051393532.1"/>
</dbReference>
<dbReference type="GO" id="GO:0016787">
    <property type="term" value="F:hydrolase activity"/>
    <property type="evidence" value="ECO:0007669"/>
    <property type="project" value="InterPro"/>
</dbReference>
<feature type="region of interest" description="Disordered" evidence="1">
    <location>
        <begin position="311"/>
        <end position="575"/>
    </location>
</feature>
<dbReference type="SUPFAM" id="SSF54060">
    <property type="entry name" value="His-Me finger endonucleases"/>
    <property type="match status" value="1"/>
</dbReference>
<dbReference type="InterPro" id="IPR039015">
    <property type="entry name" value="ENDOD1"/>
</dbReference>
<dbReference type="PANTHER" id="PTHR21472:SF15">
    <property type="entry name" value="ENDONUCLEASE DOMAIN-CONTAINING 1 PROTEIN-RELATED"/>
    <property type="match status" value="1"/>
</dbReference>
<dbReference type="PRINTS" id="PR01217">
    <property type="entry name" value="PRICHEXTENSN"/>
</dbReference>
<dbReference type="GeneID" id="127359599"/>
<reference evidence="5" key="2">
    <citation type="submission" date="2025-09" db="UniProtKB">
        <authorList>
            <consortium name="Ensembl"/>
        </authorList>
    </citation>
    <scope>IDENTIFICATION</scope>
</reference>
<evidence type="ECO:0000313" key="6">
    <source>
        <dbReference type="Proteomes" id="UP000694389"/>
    </source>
</evidence>
<sequence>MESLKTRSLWFLAAFLFLSAVLTVAEVVKEVSDCDQFLLEKAPPELPGILEGRNIKDQNRYKPICQTYNNDRKFLTLYDTKNRIPVFSAYKYRGKGESRRPPNNWKIEPQLEYNDDKNMMLGERNKTYNNQAGDIDYRNNGRFDRGHLFPSSHAFNKTDKKSTFTLTNIVPQVSSFNQGSWNKMETCIKCIMDKYCINNNGAIEGFVVTGAQPSPKNILKNKVNIPSMLWSAFCCYSVNMKEWIASAHWSKNVPDKPKNKYLQAKTLEELHQQLRSADSEFKVFPGTHCPLRTTVTEFYPEINDCHCSPSISTTSSTPTSTSGHPTPTSGPPTSTSGPLTLTSGPLTQTSGPLTPTSGPPTSTSGPPTSTSGPLTPTSGPPTSTSGSPTLTSGPLTQTSGPLTPSSGPLTQTSGPLTPTSGPPTSTSGSPTSTSGPLTSTSGSLTPTSGPLTQTSGPLTPTSGPPTSTSGPPTSTSGPLTPTSGPPTSTSGSPTSTSGPLTQTSGPLTPTSGPPTSTSGPPTSTSGSPTPTSGPLTQTSGPLTPTSGPPTSTSGPLIVNIWWGKLDDSDRKHPDD</sequence>
<feature type="domain" description="DNA/RNA non-specific endonuclease/pyrophosphatase/phosphodiesterase" evidence="4">
    <location>
        <begin position="70"/>
        <end position="287"/>
    </location>
</feature>
<proteinExistence type="predicted"/>
<dbReference type="Gene3D" id="3.40.570.10">
    <property type="entry name" value="Extracellular Endonuclease, subunit A"/>
    <property type="match status" value="1"/>
</dbReference>
<dbReference type="RefSeq" id="XP_051249491.1">
    <property type="nucleotide sequence ID" value="XM_051393531.1"/>
</dbReference>
<organism evidence="5 6">
    <name type="scientific">Dicentrarchus labrax</name>
    <name type="common">European seabass</name>
    <name type="synonym">Morone labrax</name>
    <dbReference type="NCBI Taxonomy" id="13489"/>
    <lineage>
        <taxon>Eukaryota</taxon>
        <taxon>Metazoa</taxon>
        <taxon>Chordata</taxon>
        <taxon>Craniata</taxon>
        <taxon>Vertebrata</taxon>
        <taxon>Euteleostomi</taxon>
        <taxon>Actinopterygii</taxon>
        <taxon>Neopterygii</taxon>
        <taxon>Teleostei</taxon>
        <taxon>Neoteleostei</taxon>
        <taxon>Acanthomorphata</taxon>
        <taxon>Eupercaria</taxon>
        <taxon>Moronidae</taxon>
        <taxon>Dicentrarchus</taxon>
    </lineage>
</organism>
<dbReference type="GeneTree" id="ENSGT01030000234592"/>
<dbReference type="AlphaFoldDB" id="A0A8C4H037"/>